<organism evidence="4 5">
    <name type="scientific">Tripterygium wilfordii</name>
    <name type="common">Thunder God vine</name>
    <dbReference type="NCBI Taxonomy" id="458696"/>
    <lineage>
        <taxon>Eukaryota</taxon>
        <taxon>Viridiplantae</taxon>
        <taxon>Streptophyta</taxon>
        <taxon>Embryophyta</taxon>
        <taxon>Tracheophyta</taxon>
        <taxon>Spermatophyta</taxon>
        <taxon>Magnoliopsida</taxon>
        <taxon>eudicotyledons</taxon>
        <taxon>Gunneridae</taxon>
        <taxon>Pentapetalae</taxon>
        <taxon>rosids</taxon>
        <taxon>fabids</taxon>
        <taxon>Celastrales</taxon>
        <taxon>Celastraceae</taxon>
        <taxon>Tripterygium</taxon>
    </lineage>
</organism>
<evidence type="ECO:0000313" key="5">
    <source>
        <dbReference type="Proteomes" id="UP000593562"/>
    </source>
</evidence>
<keyword evidence="5" id="KW-1185">Reference proteome</keyword>
<dbReference type="Proteomes" id="UP000593562">
    <property type="component" value="Unassembled WGS sequence"/>
</dbReference>
<dbReference type="GO" id="GO:0080155">
    <property type="term" value="P:regulation of double fertilization forming a zygote and endosperm"/>
    <property type="evidence" value="ECO:0007669"/>
    <property type="project" value="TreeGrafter"/>
</dbReference>
<evidence type="ECO:0000256" key="2">
    <source>
        <dbReference type="SAM" id="SignalP"/>
    </source>
</evidence>
<reference evidence="4 5" key="1">
    <citation type="journal article" date="2020" name="Nat. Commun.">
        <title>Genome of Tripterygium wilfordii and identification of cytochrome P450 involved in triptolide biosynthesis.</title>
        <authorList>
            <person name="Tu L."/>
            <person name="Su P."/>
            <person name="Zhang Z."/>
            <person name="Gao L."/>
            <person name="Wang J."/>
            <person name="Hu T."/>
            <person name="Zhou J."/>
            <person name="Zhang Y."/>
            <person name="Zhao Y."/>
            <person name="Liu Y."/>
            <person name="Song Y."/>
            <person name="Tong Y."/>
            <person name="Lu Y."/>
            <person name="Yang J."/>
            <person name="Xu C."/>
            <person name="Jia M."/>
            <person name="Peters R.J."/>
            <person name="Huang L."/>
            <person name="Gao W."/>
        </authorList>
    </citation>
    <scope>NUCLEOTIDE SEQUENCE [LARGE SCALE GENOMIC DNA]</scope>
    <source>
        <strain evidence="5">cv. XIE 37</strain>
        <tissue evidence="4">Leaf</tissue>
    </source>
</reference>
<dbReference type="GO" id="GO:0031982">
    <property type="term" value="C:vesicle"/>
    <property type="evidence" value="ECO:0007669"/>
    <property type="project" value="TreeGrafter"/>
</dbReference>
<feature type="chain" id="PRO_5029834160" description="Prolamin-like domain-containing protein" evidence="2">
    <location>
        <begin position="21"/>
        <end position="151"/>
    </location>
</feature>
<gene>
    <name evidence="4" type="ORF">HS088_TW04G01555</name>
</gene>
<dbReference type="AlphaFoldDB" id="A0A7J7DT93"/>
<feature type="signal peptide" evidence="2">
    <location>
        <begin position="1"/>
        <end position="20"/>
    </location>
</feature>
<dbReference type="EMBL" id="JAAARO010000004">
    <property type="protein sequence ID" value="KAF5749585.1"/>
    <property type="molecule type" value="Genomic_DNA"/>
</dbReference>
<proteinExistence type="predicted"/>
<dbReference type="InterPro" id="IPR008502">
    <property type="entry name" value="Prolamin-like"/>
</dbReference>
<keyword evidence="1 2" id="KW-0732">Signal</keyword>
<dbReference type="PANTHER" id="PTHR31181:SF67">
    <property type="entry name" value="PROLAMIN-LIKE PROTEIN (DUF1278)"/>
    <property type="match status" value="1"/>
</dbReference>
<protein>
    <recommendedName>
        <fullName evidence="3">Prolamin-like domain-containing protein</fullName>
    </recommendedName>
</protein>
<feature type="domain" description="Prolamin-like" evidence="3">
    <location>
        <begin position="85"/>
        <end position="147"/>
    </location>
</feature>
<dbReference type="GO" id="GO:0005576">
    <property type="term" value="C:extracellular region"/>
    <property type="evidence" value="ECO:0007669"/>
    <property type="project" value="TreeGrafter"/>
</dbReference>
<comment type="caution">
    <text evidence="4">The sequence shown here is derived from an EMBL/GenBank/DDBJ whole genome shotgun (WGS) entry which is preliminary data.</text>
</comment>
<dbReference type="FunCoup" id="A0A7J7DT93">
    <property type="interactions" value="20"/>
</dbReference>
<dbReference type="GO" id="GO:0009567">
    <property type="term" value="P:double fertilization forming a zygote and endosperm"/>
    <property type="evidence" value="ECO:0007669"/>
    <property type="project" value="TreeGrafter"/>
</dbReference>
<sequence>MMKIAAVLLLLACLTQQALGAANVDADDKAGPPMPSFPWIHRPWFPWIRPRPYPRRPFFPMPPLPARHWPKPSPDASKPDPAIQKCFTDKFEEGKCVGEIRASYWNKKVSVGNDCCKIVQQVSDDCAKSAFKGYDNPYFGEVLKHFCAKKA</sequence>
<dbReference type="PANTHER" id="PTHR31181">
    <property type="entry name" value="EGG CELL-SECRETED PROTEIN 1.4"/>
    <property type="match status" value="1"/>
</dbReference>
<dbReference type="InParanoid" id="A0A7J7DT93"/>
<accession>A0A7J7DT93</accession>
<evidence type="ECO:0000313" key="4">
    <source>
        <dbReference type="EMBL" id="KAF5749585.1"/>
    </source>
</evidence>
<dbReference type="GO" id="GO:2000008">
    <property type="term" value="P:regulation of protein localization to cell surface"/>
    <property type="evidence" value="ECO:0007669"/>
    <property type="project" value="TreeGrafter"/>
</dbReference>
<dbReference type="Pfam" id="PF05617">
    <property type="entry name" value="Prolamin_like"/>
    <property type="match status" value="1"/>
</dbReference>
<evidence type="ECO:0000256" key="1">
    <source>
        <dbReference type="ARBA" id="ARBA00022729"/>
    </source>
</evidence>
<evidence type="ECO:0000259" key="3">
    <source>
        <dbReference type="Pfam" id="PF05617"/>
    </source>
</evidence>
<name>A0A7J7DT93_TRIWF</name>